<dbReference type="EMBL" id="NHTK01001019">
    <property type="protein sequence ID" value="PPR03801.1"/>
    <property type="molecule type" value="Genomic_DNA"/>
</dbReference>
<name>A0A409YL67_9AGAR</name>
<keyword evidence="2" id="KW-1185">Reference proteome</keyword>
<accession>A0A409YL67</accession>
<dbReference type="InParanoid" id="A0A409YL67"/>
<gene>
    <name evidence="1" type="ORF">CVT24_007481</name>
</gene>
<proteinExistence type="predicted"/>
<protein>
    <recommendedName>
        <fullName evidence="3">Fungal-type protein kinase domain-containing protein</fullName>
    </recommendedName>
</protein>
<evidence type="ECO:0000313" key="2">
    <source>
        <dbReference type="Proteomes" id="UP000284842"/>
    </source>
</evidence>
<evidence type="ECO:0000313" key="1">
    <source>
        <dbReference type="EMBL" id="PPR03801.1"/>
    </source>
</evidence>
<evidence type="ECO:0008006" key="3">
    <source>
        <dbReference type="Google" id="ProtNLM"/>
    </source>
</evidence>
<dbReference type="AlphaFoldDB" id="A0A409YL67"/>
<sequence>MRTGNPPSDFDTAMQLAPITPPTHRSSDQAKQMVDQLHDAMHYDSCPTIAQFDTPHDVLYGLRGALLQRWKDWETTGKVHGNINSENIRIASTASSTFGILLDKGQPSNPVYKSLMSLKGKWPNGEEYVPDYLDDLESLYYVIGFISVCFTGPQMYALDAGPPNPSINLSKWMLCPKSPQAIQEKEAALMGFGFTKGMISDYFQVYQFSGVLDKMHSVLKKRLAERKGRMLKGLGPLKDVEYKLQAHDDHQAFLDAIDHRLNVLERSWSRNKAAAKPSTGTPANATTLPSIVAFRRQLLRAITGFPLPGGAQSGYEAKR</sequence>
<reference evidence="1 2" key="1">
    <citation type="journal article" date="2018" name="Evol. Lett.">
        <title>Horizontal gene cluster transfer increased hallucinogenic mushroom diversity.</title>
        <authorList>
            <person name="Reynolds H.T."/>
            <person name="Vijayakumar V."/>
            <person name="Gluck-Thaler E."/>
            <person name="Korotkin H.B."/>
            <person name="Matheny P.B."/>
            <person name="Slot J.C."/>
        </authorList>
    </citation>
    <scope>NUCLEOTIDE SEQUENCE [LARGE SCALE GENOMIC DNA]</scope>
    <source>
        <strain evidence="1 2">2629</strain>
    </source>
</reference>
<comment type="caution">
    <text evidence="1">The sequence shown here is derived from an EMBL/GenBank/DDBJ whole genome shotgun (WGS) entry which is preliminary data.</text>
</comment>
<organism evidence="1 2">
    <name type="scientific">Panaeolus cyanescens</name>
    <dbReference type="NCBI Taxonomy" id="181874"/>
    <lineage>
        <taxon>Eukaryota</taxon>
        <taxon>Fungi</taxon>
        <taxon>Dikarya</taxon>
        <taxon>Basidiomycota</taxon>
        <taxon>Agaricomycotina</taxon>
        <taxon>Agaricomycetes</taxon>
        <taxon>Agaricomycetidae</taxon>
        <taxon>Agaricales</taxon>
        <taxon>Agaricineae</taxon>
        <taxon>Galeropsidaceae</taxon>
        <taxon>Panaeolus</taxon>
    </lineage>
</organism>
<dbReference type="Proteomes" id="UP000284842">
    <property type="component" value="Unassembled WGS sequence"/>
</dbReference>
<dbReference type="OrthoDB" id="5569250at2759"/>